<dbReference type="PANTHER" id="PTHR48081">
    <property type="entry name" value="AB HYDROLASE SUPERFAMILY PROTEIN C4A8.06C"/>
    <property type="match status" value="1"/>
</dbReference>
<dbReference type="PANTHER" id="PTHR48081:SF6">
    <property type="entry name" value="PEPTIDASE S9 PROLYL OLIGOPEPTIDASE CATALYTIC DOMAIN-CONTAINING PROTEIN"/>
    <property type="match status" value="1"/>
</dbReference>
<reference evidence="3 4" key="1">
    <citation type="journal article" date="2012" name="Genet. Mol. Biol.">
        <title>Analysis of 16S rRNA and mxaF genes revealing insights into Methylobacterium niche-specific plant association.</title>
        <authorList>
            <person name="Dourado M.N."/>
            <person name="Andreote F.D."/>
            <person name="Dini-Andreote F."/>
            <person name="Conti R."/>
            <person name="Araujo J.M."/>
            <person name="Araujo W.L."/>
        </authorList>
    </citation>
    <scope>NUCLEOTIDE SEQUENCE [LARGE SCALE GENOMIC DNA]</scope>
    <source>
        <strain evidence="3 4">SR1.6/6</strain>
    </source>
</reference>
<name>A0A6B9G365_9HYPH</name>
<dbReference type="InterPro" id="IPR013094">
    <property type="entry name" value="AB_hydrolase_3"/>
</dbReference>
<dbReference type="Proteomes" id="UP000012488">
    <property type="component" value="Chromosome"/>
</dbReference>
<evidence type="ECO:0000259" key="2">
    <source>
        <dbReference type="Pfam" id="PF07859"/>
    </source>
</evidence>
<organism evidence="3 4">
    <name type="scientific">Methylobacterium mesophilicum SR1.6/6</name>
    <dbReference type="NCBI Taxonomy" id="908290"/>
    <lineage>
        <taxon>Bacteria</taxon>
        <taxon>Pseudomonadati</taxon>
        <taxon>Pseudomonadota</taxon>
        <taxon>Alphaproteobacteria</taxon>
        <taxon>Hyphomicrobiales</taxon>
        <taxon>Methylobacteriaceae</taxon>
        <taxon>Methylobacterium</taxon>
    </lineage>
</organism>
<dbReference type="InterPro" id="IPR029058">
    <property type="entry name" value="AB_hydrolase_fold"/>
</dbReference>
<dbReference type="SUPFAM" id="SSF53474">
    <property type="entry name" value="alpha/beta-Hydrolases"/>
    <property type="match status" value="1"/>
</dbReference>
<gene>
    <name evidence="3" type="ORF">MMSR116_07495</name>
</gene>
<dbReference type="Gene3D" id="3.40.50.1820">
    <property type="entry name" value="alpha/beta hydrolase"/>
    <property type="match status" value="1"/>
</dbReference>
<accession>A0A6B9G365</accession>
<dbReference type="Pfam" id="PF07859">
    <property type="entry name" value="Abhydrolase_3"/>
    <property type="match status" value="1"/>
</dbReference>
<dbReference type="GO" id="GO:0016787">
    <property type="term" value="F:hydrolase activity"/>
    <property type="evidence" value="ECO:0007669"/>
    <property type="project" value="UniProtKB-KW"/>
</dbReference>
<protein>
    <submittedName>
        <fullName evidence="3">Alpha/beta hydrolase</fullName>
    </submittedName>
</protein>
<dbReference type="AlphaFoldDB" id="A0A6B9G365"/>
<evidence type="ECO:0000256" key="1">
    <source>
        <dbReference type="ARBA" id="ARBA00022801"/>
    </source>
</evidence>
<dbReference type="InterPro" id="IPR050300">
    <property type="entry name" value="GDXG_lipolytic_enzyme"/>
</dbReference>
<dbReference type="KEGG" id="mmes:MMSR116_07495"/>
<evidence type="ECO:0000313" key="4">
    <source>
        <dbReference type="Proteomes" id="UP000012488"/>
    </source>
</evidence>
<evidence type="ECO:0000313" key="3">
    <source>
        <dbReference type="EMBL" id="QGY06065.1"/>
    </source>
</evidence>
<keyword evidence="1 3" id="KW-0378">Hydrolase</keyword>
<reference evidence="3 4" key="2">
    <citation type="journal article" date="2013" name="Genome Announc.">
        <title>Draft Genome Sequence of Methylobacterium mesophilicum Strain SR1.6/6, Isolated from Citrus sinensis.</title>
        <authorList>
            <person name="Marinho Almeida D."/>
            <person name="Dini-Andreote F."/>
            <person name="Camargo Neves A.A."/>
            <person name="Juca Ramos R.T."/>
            <person name="Andreote F.D."/>
            <person name="Carneiro A.R."/>
            <person name="Oliveira de Souza Lima A."/>
            <person name="Caracciolo Gomes de Sa P.H."/>
            <person name="Ribeiro Barbosa M.S."/>
            <person name="Araujo W.L."/>
            <person name="Silva A."/>
        </authorList>
    </citation>
    <scope>NUCLEOTIDE SEQUENCE [LARGE SCALE GENOMIC DNA]</scope>
    <source>
        <strain evidence="3 4">SR1.6/6</strain>
    </source>
</reference>
<proteinExistence type="predicted"/>
<dbReference type="EMBL" id="CP043538">
    <property type="protein sequence ID" value="QGY06065.1"/>
    <property type="molecule type" value="Genomic_DNA"/>
</dbReference>
<feature type="domain" description="Alpha/beta hydrolase fold-3" evidence="2">
    <location>
        <begin position="113"/>
        <end position="313"/>
    </location>
</feature>
<sequence>MPLRLDRRFLLAGLGSAFGLRAARGEGEGPAAPANQGVADAAVHALPRSLPGADLQVIDLWPGEAPGGGNGPDANGYRYVEGTFGDITRVARPCLLVMRPANANGAAMIVAAGGGYEFIALGNEGVPVGRVLNAAGITVFLLIYRLPAESWGAGPDAPRQDAQRALRLVRARGTEFGVDPDRVGVLGFSAGGHLMGETAVGSALDLYPGVDATDAQPVRPALAGLIYPVITMRKPFDRTHTRRILVGDEVTPLEMKTYSVDLQVGPETPPTFLVQAIDDPVAVADHPLLMFTALRKARVPAELHLFERGGHGFGLGAPGTPVAAWPGLFLAWIRLHGFLRR</sequence>
<dbReference type="OrthoDB" id="9771666at2"/>